<dbReference type="Gene3D" id="3.40.190.10">
    <property type="entry name" value="Periplasmic binding protein-like II"/>
    <property type="match status" value="2"/>
</dbReference>
<dbReference type="PhylomeDB" id="Q2RXA1"/>
<dbReference type="RefSeq" id="WP_011388198.1">
    <property type="nucleotide sequence ID" value="NC_007643.1"/>
</dbReference>
<evidence type="ECO:0000256" key="1">
    <source>
        <dbReference type="ARBA" id="ARBA00010333"/>
    </source>
</evidence>
<dbReference type="EMBL" id="CP000230">
    <property type="protein sequence ID" value="ABC21244.1"/>
    <property type="molecule type" value="Genomic_DNA"/>
</dbReference>
<protein>
    <submittedName>
        <fullName evidence="5">Extracellular solute-binding protein, family 3</fullName>
    </submittedName>
</protein>
<comment type="similarity">
    <text evidence="1">Belongs to the bacterial solute-binding protein 3 family.</text>
</comment>
<dbReference type="HOGENOM" id="CLU_019602_3_2_5"/>
<accession>Q2RXA1</accession>
<proteinExistence type="inferred from homology"/>
<dbReference type="PATRIC" id="fig|269796.9.peg.496"/>
<evidence type="ECO:0000256" key="2">
    <source>
        <dbReference type="ARBA" id="ARBA00022448"/>
    </source>
</evidence>
<keyword evidence="3" id="KW-0732">Signal</keyword>
<dbReference type="PANTHER" id="PTHR30085:SF7">
    <property type="entry name" value="AMINO-ACID ABC TRANSPORTER-BINDING PROTEIN YHDW-RELATED"/>
    <property type="match status" value="1"/>
</dbReference>
<dbReference type="GO" id="GO:0006865">
    <property type="term" value="P:amino acid transport"/>
    <property type="evidence" value="ECO:0007669"/>
    <property type="project" value="TreeGrafter"/>
</dbReference>
<organism evidence="5 6">
    <name type="scientific">Rhodospirillum rubrum (strain ATCC 11170 / ATH 1.1.1 / DSM 467 / LMG 4362 / NCIMB 8255 / S1)</name>
    <dbReference type="NCBI Taxonomy" id="269796"/>
    <lineage>
        <taxon>Bacteria</taxon>
        <taxon>Pseudomonadati</taxon>
        <taxon>Pseudomonadota</taxon>
        <taxon>Alphaproteobacteria</taxon>
        <taxon>Rhodospirillales</taxon>
        <taxon>Rhodospirillaceae</taxon>
        <taxon>Rhodospirillum</taxon>
    </lineage>
</organism>
<evidence type="ECO:0000313" key="6">
    <source>
        <dbReference type="Proteomes" id="UP000001929"/>
    </source>
</evidence>
<dbReference type="eggNOG" id="COG0834">
    <property type="taxonomic scope" value="Bacteria"/>
</dbReference>
<evidence type="ECO:0000256" key="3">
    <source>
        <dbReference type="ARBA" id="ARBA00022729"/>
    </source>
</evidence>
<evidence type="ECO:0000313" key="5">
    <source>
        <dbReference type="EMBL" id="ABC21244.1"/>
    </source>
</evidence>
<gene>
    <name evidence="5" type="ordered locus">Rru_A0439</name>
</gene>
<dbReference type="Proteomes" id="UP000001929">
    <property type="component" value="Chromosome"/>
</dbReference>
<dbReference type="STRING" id="269796.Rru_A0439"/>
<dbReference type="InterPro" id="IPR001638">
    <property type="entry name" value="Solute-binding_3/MltF_N"/>
</dbReference>
<dbReference type="SUPFAM" id="SSF53850">
    <property type="entry name" value="Periplasmic binding protein-like II"/>
    <property type="match status" value="1"/>
</dbReference>
<feature type="domain" description="Solute-binding protein family 3/N-terminal" evidence="4">
    <location>
        <begin position="57"/>
        <end position="283"/>
    </location>
</feature>
<dbReference type="AlphaFoldDB" id="Q2RXA1"/>
<keyword evidence="6" id="KW-1185">Reference proteome</keyword>
<dbReference type="PANTHER" id="PTHR30085">
    <property type="entry name" value="AMINO ACID ABC TRANSPORTER PERMEASE"/>
    <property type="match status" value="1"/>
</dbReference>
<name>Q2RXA1_RHORT</name>
<dbReference type="InterPro" id="IPR051455">
    <property type="entry name" value="Bact_solute-bind_prot3"/>
</dbReference>
<dbReference type="EnsemblBacteria" id="ABC21244">
    <property type="protein sequence ID" value="ABC21244"/>
    <property type="gene ID" value="Rru_A0439"/>
</dbReference>
<reference evidence="5 6" key="1">
    <citation type="journal article" date="2011" name="Stand. Genomic Sci.">
        <title>Complete genome sequence of Rhodospirillum rubrum type strain (S1).</title>
        <authorList>
            <person name="Munk A.C."/>
            <person name="Copeland A."/>
            <person name="Lucas S."/>
            <person name="Lapidus A."/>
            <person name="Del Rio T.G."/>
            <person name="Barry K."/>
            <person name="Detter J.C."/>
            <person name="Hammon N."/>
            <person name="Israni S."/>
            <person name="Pitluck S."/>
            <person name="Brettin T."/>
            <person name="Bruce D."/>
            <person name="Han C."/>
            <person name="Tapia R."/>
            <person name="Gilna P."/>
            <person name="Schmutz J."/>
            <person name="Larimer F."/>
            <person name="Land M."/>
            <person name="Kyrpides N.C."/>
            <person name="Mavromatis K."/>
            <person name="Richardson P."/>
            <person name="Rohde M."/>
            <person name="Goker M."/>
            <person name="Klenk H.P."/>
            <person name="Zhang Y."/>
            <person name="Roberts G.P."/>
            <person name="Reslewic S."/>
            <person name="Schwartz D.C."/>
        </authorList>
    </citation>
    <scope>NUCLEOTIDE SEQUENCE [LARGE SCALE GENOMIC DNA]</scope>
    <source>
        <strain evidence="6">ATCC 11170 / ATH 1.1.1 / DSM 467 / LMG 4362 / NCIMB 8255 / S1</strain>
    </source>
</reference>
<dbReference type="KEGG" id="rru:Rru_A0439"/>
<dbReference type="CDD" id="cd13692">
    <property type="entry name" value="PBP2_BztA"/>
    <property type="match status" value="1"/>
</dbReference>
<sequence>MEDSVLTSRALCRGLAVVLAIGFALLSPLAGRAEQAPASPISAAEGDTLRQVRERGYLTCGVNARLTGLGSVDPDGVWRGFDIDYCRAVAAAALGDSGRVRFVPLDIRSRLLALTSGEVDLLSRNTTWTLERDAGQGISFVGVSLFDGPGLLAWKDLPGDDLASLPPTARLCVQSAATAARVLPARMAAAGLSFTILPFRSLEEARMALFTRACDGYVADRTALASLATFEAPRPDALRLLPDLLAVEPLGPAVRDGDANWFDIARWTLFALIKAEEEGLSHDRLPAVLESTQDPELRRFLGLDPGVGAPLGLDDAWVRRIVSQVGTYGEVFDRNLGQGSPLKLERGPNALRRDGGLMVAPPFF</sequence>
<keyword evidence="2" id="KW-0813">Transport</keyword>
<evidence type="ECO:0000259" key="4">
    <source>
        <dbReference type="SMART" id="SM00062"/>
    </source>
</evidence>
<dbReference type="SMART" id="SM00062">
    <property type="entry name" value="PBPb"/>
    <property type="match status" value="1"/>
</dbReference>
<dbReference type="Pfam" id="PF00497">
    <property type="entry name" value="SBP_bac_3"/>
    <property type="match status" value="1"/>
</dbReference>